<proteinExistence type="predicted"/>
<name>A0A060M260_9BACI</name>
<dbReference type="PATRIC" id="fig|1246626.3.peg.3537"/>
<dbReference type="GO" id="GO:0005524">
    <property type="term" value="F:ATP binding"/>
    <property type="evidence" value="ECO:0007669"/>
    <property type="project" value="InterPro"/>
</dbReference>
<keyword evidence="2" id="KW-0723">Serine/threonine-protein kinase</keyword>
<dbReference type="GO" id="GO:0004674">
    <property type="term" value="F:protein serine/threonine kinase activity"/>
    <property type="evidence" value="ECO:0007669"/>
    <property type="project" value="UniProtKB-KW"/>
</dbReference>
<reference evidence="2 3" key="1">
    <citation type="journal article" date="2014" name="Gene">
        <title>A comparative genomic analysis of the alkalitolerant soil bacterium Bacillus lehensis G1.</title>
        <authorList>
            <person name="Noor Y.M."/>
            <person name="Samsulrizal N.H."/>
            <person name="Jema'on N.A."/>
            <person name="Low K.O."/>
            <person name="Ramli A.N."/>
            <person name="Alias N.I."/>
            <person name="Damis S.I."/>
            <person name="Fuzi S.F."/>
            <person name="Isa M.N."/>
            <person name="Murad A.M."/>
            <person name="Raih M.F."/>
            <person name="Bakar F.D."/>
            <person name="Najimudin N."/>
            <person name="Mahadi N.M."/>
            <person name="Illias R.M."/>
        </authorList>
    </citation>
    <scope>NUCLEOTIDE SEQUENCE [LARGE SCALE GENOMIC DNA]</scope>
    <source>
        <strain evidence="2 3">G1</strain>
    </source>
</reference>
<evidence type="ECO:0000313" key="2">
    <source>
        <dbReference type="EMBL" id="AIC96095.1"/>
    </source>
</evidence>
<organism evidence="2 3">
    <name type="scientific">Shouchella lehensis G1</name>
    <dbReference type="NCBI Taxonomy" id="1246626"/>
    <lineage>
        <taxon>Bacteria</taxon>
        <taxon>Bacillati</taxon>
        <taxon>Bacillota</taxon>
        <taxon>Bacilli</taxon>
        <taxon>Bacillales</taxon>
        <taxon>Bacillaceae</taxon>
        <taxon>Shouchella</taxon>
    </lineage>
</organism>
<keyword evidence="3" id="KW-1185">Reference proteome</keyword>
<keyword evidence="2" id="KW-0808">Transferase</keyword>
<gene>
    <name evidence="2" type="ORF">BleG1_3548</name>
</gene>
<sequence>MRKLLRKTRNIFKSILWMRLNYKKFENKLSMNFGIENLEPIKMKSWHSGNMYFKGCLERKEVFIKTAKNHLLINNEYKALTLLKDKNNFPEVFEYNVEEKEAFIIIEFKNWHTLADVLSGTININKWQVIDIITDLQKIGEILRMYRIIHRDIRPENIMVTMKGNVQVILIDFAFSISKEHNLNEVCGNNEIKLLKGLGEKYKPSCLKWDDAYSINYIINELASKFELEFETKANLLSTDELCYEYKL</sequence>
<accession>A0A060M260</accession>
<dbReference type="PANTHER" id="PTHR24362:SF309">
    <property type="entry name" value="PROTEIN KINASE DOMAIN-CONTAINING PROTEIN"/>
    <property type="match status" value="1"/>
</dbReference>
<dbReference type="PROSITE" id="PS00109">
    <property type="entry name" value="PROTEIN_KINASE_TYR"/>
    <property type="match status" value="1"/>
</dbReference>
<dbReference type="InterPro" id="IPR000719">
    <property type="entry name" value="Prot_kinase_dom"/>
</dbReference>
<dbReference type="PROSITE" id="PS50011">
    <property type="entry name" value="PROTEIN_KINASE_DOM"/>
    <property type="match status" value="1"/>
</dbReference>
<dbReference type="KEGG" id="ble:BleG1_3548"/>
<dbReference type="Pfam" id="PF00069">
    <property type="entry name" value="Pkinase"/>
    <property type="match status" value="1"/>
</dbReference>
<dbReference type="HOGENOM" id="CLU_1118411_0_0_9"/>
<dbReference type="InterPro" id="IPR008266">
    <property type="entry name" value="Tyr_kinase_AS"/>
</dbReference>
<evidence type="ECO:0000259" key="1">
    <source>
        <dbReference type="PROSITE" id="PS50011"/>
    </source>
</evidence>
<dbReference type="Gene3D" id="1.10.510.10">
    <property type="entry name" value="Transferase(Phosphotransferase) domain 1"/>
    <property type="match status" value="1"/>
</dbReference>
<dbReference type="STRING" id="1246626.BleG1_3548"/>
<dbReference type="InterPro" id="IPR011009">
    <property type="entry name" value="Kinase-like_dom_sf"/>
</dbReference>
<dbReference type="PANTHER" id="PTHR24362">
    <property type="entry name" value="SERINE/THREONINE-PROTEIN KINASE NEK"/>
    <property type="match status" value="1"/>
</dbReference>
<dbReference type="SUPFAM" id="SSF56112">
    <property type="entry name" value="Protein kinase-like (PK-like)"/>
    <property type="match status" value="1"/>
</dbReference>
<protein>
    <submittedName>
        <fullName evidence="2">Mn2+dependent serine/threonine protein kinase</fullName>
    </submittedName>
</protein>
<feature type="domain" description="Protein kinase" evidence="1">
    <location>
        <begin position="1"/>
        <end position="248"/>
    </location>
</feature>
<evidence type="ECO:0000313" key="3">
    <source>
        <dbReference type="Proteomes" id="UP000027142"/>
    </source>
</evidence>
<dbReference type="eggNOG" id="COG0515">
    <property type="taxonomic scope" value="Bacteria"/>
</dbReference>
<dbReference type="AlphaFoldDB" id="A0A060M260"/>
<dbReference type="EMBL" id="CP003923">
    <property type="protein sequence ID" value="AIC96095.1"/>
    <property type="molecule type" value="Genomic_DNA"/>
</dbReference>
<keyword evidence="2" id="KW-0418">Kinase</keyword>
<dbReference type="Proteomes" id="UP000027142">
    <property type="component" value="Chromosome"/>
</dbReference>